<dbReference type="RefSeq" id="WP_183335825.1">
    <property type="nucleotide sequence ID" value="NZ_BMHX01000007.1"/>
</dbReference>
<comment type="caution">
    <text evidence="1">The sequence shown here is derived from an EMBL/GenBank/DDBJ whole genome shotgun (WGS) entry which is preliminary data.</text>
</comment>
<organism evidence="1 2">
    <name type="scientific">Chelatococcus composti</name>
    <dbReference type="NCBI Taxonomy" id="1743235"/>
    <lineage>
        <taxon>Bacteria</taxon>
        <taxon>Pseudomonadati</taxon>
        <taxon>Pseudomonadota</taxon>
        <taxon>Alphaproteobacteria</taxon>
        <taxon>Hyphomicrobiales</taxon>
        <taxon>Chelatococcaceae</taxon>
        <taxon>Chelatococcus</taxon>
    </lineage>
</organism>
<protein>
    <submittedName>
        <fullName evidence="1">Uncharacterized protein</fullName>
    </submittedName>
</protein>
<proteinExistence type="predicted"/>
<sequence length="81" mass="8337">MLATTALLTPIHDAKAQDRALHAAATNARVAAMARVMYETALQHGSCTADDLACAGFTSAEIIELADDARALAGLIGREAA</sequence>
<reference evidence="1 2" key="1">
    <citation type="submission" date="2020-08" db="EMBL/GenBank/DDBJ databases">
        <title>Genomic Encyclopedia of Type Strains, Phase IV (KMG-IV): sequencing the most valuable type-strain genomes for metagenomic binning, comparative biology and taxonomic classification.</title>
        <authorList>
            <person name="Goeker M."/>
        </authorList>
    </citation>
    <scope>NUCLEOTIDE SEQUENCE [LARGE SCALE GENOMIC DNA]</scope>
    <source>
        <strain evidence="1 2">DSM 101465</strain>
    </source>
</reference>
<evidence type="ECO:0000313" key="1">
    <source>
        <dbReference type="EMBL" id="MBB6169460.1"/>
    </source>
</evidence>
<dbReference type="EMBL" id="JACHEH010000007">
    <property type="protein sequence ID" value="MBB6169460.1"/>
    <property type="molecule type" value="Genomic_DNA"/>
</dbReference>
<evidence type="ECO:0000313" key="2">
    <source>
        <dbReference type="Proteomes" id="UP000588017"/>
    </source>
</evidence>
<dbReference type="Proteomes" id="UP000588017">
    <property type="component" value="Unassembled WGS sequence"/>
</dbReference>
<gene>
    <name evidence="1" type="ORF">HNQ73_003102</name>
</gene>
<keyword evidence="2" id="KW-1185">Reference proteome</keyword>
<name>A0A841KBC5_9HYPH</name>
<accession>A0A841KBC5</accession>
<dbReference type="AlphaFoldDB" id="A0A841KBC5"/>